<sequence>MEGSELGYYSLLGIRKDASSSDIRTAYRKLALKWHPDRWATNPSAAAEAKLRFQKIQEAYSGE</sequence>
<dbReference type="AlphaFoldDB" id="A0A2Z7ACM1"/>
<evidence type="ECO:0000313" key="3">
    <source>
        <dbReference type="Proteomes" id="UP000250235"/>
    </source>
</evidence>
<dbReference type="SUPFAM" id="SSF46565">
    <property type="entry name" value="Chaperone J-domain"/>
    <property type="match status" value="1"/>
</dbReference>
<dbReference type="InterPro" id="IPR036869">
    <property type="entry name" value="J_dom_sf"/>
</dbReference>
<gene>
    <name evidence="2" type="ORF">F511_31847</name>
</gene>
<evidence type="ECO:0000259" key="1">
    <source>
        <dbReference type="PROSITE" id="PS50076"/>
    </source>
</evidence>
<dbReference type="PANTHER" id="PTHR44743">
    <property type="entry name" value="PUTATIVE, EXPRESSED-RELATED"/>
    <property type="match status" value="1"/>
</dbReference>
<evidence type="ECO:0000313" key="2">
    <source>
        <dbReference type="EMBL" id="KZV19477.1"/>
    </source>
</evidence>
<dbReference type="EMBL" id="KV016695">
    <property type="protein sequence ID" value="KZV19477.1"/>
    <property type="molecule type" value="Genomic_DNA"/>
</dbReference>
<dbReference type="SMART" id="SM00271">
    <property type="entry name" value="DnaJ"/>
    <property type="match status" value="1"/>
</dbReference>
<keyword evidence="3" id="KW-1185">Reference proteome</keyword>
<dbReference type="Pfam" id="PF00226">
    <property type="entry name" value="DnaJ"/>
    <property type="match status" value="1"/>
</dbReference>
<name>A0A2Z7ACM1_9LAMI</name>
<protein>
    <submittedName>
        <fullName evidence="2">DnaJsubfamily B member 3-like</fullName>
    </submittedName>
</protein>
<dbReference type="OrthoDB" id="10250354at2759"/>
<dbReference type="CDD" id="cd06257">
    <property type="entry name" value="DnaJ"/>
    <property type="match status" value="1"/>
</dbReference>
<proteinExistence type="predicted"/>
<accession>A0A2Z7ACM1</accession>
<reference evidence="2 3" key="1">
    <citation type="journal article" date="2015" name="Proc. Natl. Acad. Sci. U.S.A.">
        <title>The resurrection genome of Boea hygrometrica: A blueprint for survival of dehydration.</title>
        <authorList>
            <person name="Xiao L."/>
            <person name="Yang G."/>
            <person name="Zhang L."/>
            <person name="Yang X."/>
            <person name="Zhao S."/>
            <person name="Ji Z."/>
            <person name="Zhou Q."/>
            <person name="Hu M."/>
            <person name="Wang Y."/>
            <person name="Chen M."/>
            <person name="Xu Y."/>
            <person name="Jin H."/>
            <person name="Xiao X."/>
            <person name="Hu G."/>
            <person name="Bao F."/>
            <person name="Hu Y."/>
            <person name="Wan P."/>
            <person name="Li L."/>
            <person name="Deng X."/>
            <person name="Kuang T."/>
            <person name="Xiang C."/>
            <person name="Zhu J.K."/>
            <person name="Oliver M.J."/>
            <person name="He Y."/>
        </authorList>
    </citation>
    <scope>NUCLEOTIDE SEQUENCE [LARGE SCALE GENOMIC DNA]</scope>
    <source>
        <strain evidence="3">cv. XS01</strain>
    </source>
</reference>
<dbReference type="Proteomes" id="UP000250235">
    <property type="component" value="Unassembled WGS sequence"/>
</dbReference>
<feature type="domain" description="J" evidence="1">
    <location>
        <begin position="7"/>
        <end position="63"/>
    </location>
</feature>
<dbReference type="PROSITE" id="PS50076">
    <property type="entry name" value="DNAJ_2"/>
    <property type="match status" value="1"/>
</dbReference>
<dbReference type="Gene3D" id="1.10.287.110">
    <property type="entry name" value="DnaJ domain"/>
    <property type="match status" value="1"/>
</dbReference>
<dbReference type="PANTHER" id="PTHR44743:SF11">
    <property type="entry name" value="PUTATIVE, EXPRESSED-RELATED"/>
    <property type="match status" value="1"/>
</dbReference>
<dbReference type="PRINTS" id="PR00625">
    <property type="entry name" value="JDOMAIN"/>
</dbReference>
<organism evidence="2 3">
    <name type="scientific">Dorcoceras hygrometricum</name>
    <dbReference type="NCBI Taxonomy" id="472368"/>
    <lineage>
        <taxon>Eukaryota</taxon>
        <taxon>Viridiplantae</taxon>
        <taxon>Streptophyta</taxon>
        <taxon>Embryophyta</taxon>
        <taxon>Tracheophyta</taxon>
        <taxon>Spermatophyta</taxon>
        <taxon>Magnoliopsida</taxon>
        <taxon>eudicotyledons</taxon>
        <taxon>Gunneridae</taxon>
        <taxon>Pentapetalae</taxon>
        <taxon>asterids</taxon>
        <taxon>lamiids</taxon>
        <taxon>Lamiales</taxon>
        <taxon>Gesneriaceae</taxon>
        <taxon>Didymocarpoideae</taxon>
        <taxon>Trichosporeae</taxon>
        <taxon>Loxocarpinae</taxon>
        <taxon>Dorcoceras</taxon>
    </lineage>
</organism>
<dbReference type="InterPro" id="IPR001623">
    <property type="entry name" value="DnaJ_domain"/>
</dbReference>